<organism evidence="14 15">
    <name type="scientific">Effrenium voratum</name>
    <dbReference type="NCBI Taxonomy" id="2562239"/>
    <lineage>
        <taxon>Eukaryota</taxon>
        <taxon>Sar</taxon>
        <taxon>Alveolata</taxon>
        <taxon>Dinophyceae</taxon>
        <taxon>Suessiales</taxon>
        <taxon>Symbiodiniaceae</taxon>
        <taxon>Effrenium</taxon>
    </lineage>
</organism>
<evidence type="ECO:0000256" key="7">
    <source>
        <dbReference type="ARBA" id="ARBA00023015"/>
    </source>
</evidence>
<dbReference type="PANTHER" id="PTHR12360:SF12">
    <property type="entry name" value="TRANSCRIPTIONAL REPRESSOR NF-X1"/>
    <property type="match status" value="1"/>
</dbReference>
<feature type="compositionally biased region" description="Polar residues" evidence="11">
    <location>
        <begin position="39"/>
        <end position="50"/>
    </location>
</feature>
<keyword evidence="15" id="KW-1185">Reference proteome</keyword>
<evidence type="ECO:0000256" key="9">
    <source>
        <dbReference type="ARBA" id="ARBA00023242"/>
    </source>
</evidence>
<protein>
    <recommendedName>
        <fullName evidence="16">NF-X1-type zinc finger protein NFXL1</fullName>
    </recommendedName>
</protein>
<feature type="compositionally biased region" description="Basic and acidic residues" evidence="11">
    <location>
        <begin position="128"/>
        <end position="148"/>
    </location>
</feature>
<keyword evidence="9" id="KW-0539">Nucleus</keyword>
<feature type="domain" description="RING-type" evidence="13">
    <location>
        <begin position="173"/>
        <end position="224"/>
    </location>
</feature>
<evidence type="ECO:0000256" key="4">
    <source>
        <dbReference type="ARBA" id="ARBA00022737"/>
    </source>
</evidence>
<name>A0AA36HKG7_9DINO</name>
<dbReference type="InterPro" id="IPR034078">
    <property type="entry name" value="NFX1_fam"/>
</dbReference>
<comment type="subcellular location">
    <subcellularLocation>
        <location evidence="1">Nucleus</location>
    </subcellularLocation>
</comment>
<feature type="compositionally biased region" description="Low complexity" evidence="11">
    <location>
        <begin position="89"/>
        <end position="102"/>
    </location>
</feature>
<dbReference type="Pfam" id="PF01422">
    <property type="entry name" value="zf-NF-X1"/>
    <property type="match status" value="9"/>
</dbReference>
<dbReference type="PROSITE" id="PS50089">
    <property type="entry name" value="ZF_RING_2"/>
    <property type="match status" value="1"/>
</dbReference>
<feature type="non-terminal residue" evidence="14">
    <location>
        <position position="1008"/>
    </location>
</feature>
<reference evidence="14" key="1">
    <citation type="submission" date="2023-08" db="EMBL/GenBank/DDBJ databases">
        <authorList>
            <person name="Chen Y."/>
            <person name="Shah S."/>
            <person name="Dougan E. K."/>
            <person name="Thang M."/>
            <person name="Chan C."/>
        </authorList>
    </citation>
    <scope>NUCLEOTIDE SEQUENCE</scope>
</reference>
<dbReference type="PROSITE" id="PS50016">
    <property type="entry name" value="ZF_PHD_2"/>
    <property type="match status" value="1"/>
</dbReference>
<dbReference type="AlphaFoldDB" id="A0AA36HKG7"/>
<evidence type="ECO:0000256" key="10">
    <source>
        <dbReference type="PROSITE-ProRule" id="PRU00175"/>
    </source>
</evidence>
<feature type="region of interest" description="Disordered" evidence="11">
    <location>
        <begin position="1"/>
        <end position="155"/>
    </location>
</feature>
<evidence type="ECO:0000313" key="15">
    <source>
        <dbReference type="Proteomes" id="UP001178507"/>
    </source>
</evidence>
<feature type="compositionally biased region" description="Basic residues" evidence="11">
    <location>
        <begin position="115"/>
        <end position="127"/>
    </location>
</feature>
<evidence type="ECO:0000256" key="2">
    <source>
        <dbReference type="ARBA" id="ARBA00007269"/>
    </source>
</evidence>
<evidence type="ECO:0000313" key="14">
    <source>
        <dbReference type="EMBL" id="CAJ1370849.1"/>
    </source>
</evidence>
<evidence type="ECO:0000259" key="13">
    <source>
        <dbReference type="PROSITE" id="PS50089"/>
    </source>
</evidence>
<keyword evidence="4" id="KW-0677">Repeat</keyword>
<dbReference type="InterPro" id="IPR001841">
    <property type="entry name" value="Znf_RING"/>
</dbReference>
<dbReference type="PANTHER" id="PTHR12360">
    <property type="entry name" value="NUCLEAR TRANSCRIPTION FACTOR, X-BOX BINDING 1 NFX1"/>
    <property type="match status" value="1"/>
</dbReference>
<evidence type="ECO:0000259" key="12">
    <source>
        <dbReference type="PROSITE" id="PS50016"/>
    </source>
</evidence>
<dbReference type="InterPro" id="IPR000967">
    <property type="entry name" value="Znf_NFX1"/>
</dbReference>
<evidence type="ECO:0008006" key="16">
    <source>
        <dbReference type="Google" id="ProtNLM"/>
    </source>
</evidence>
<keyword evidence="5 10" id="KW-0863">Zinc-finger</keyword>
<dbReference type="GO" id="GO:0008270">
    <property type="term" value="F:zinc ion binding"/>
    <property type="evidence" value="ECO:0007669"/>
    <property type="project" value="UniProtKB-KW"/>
</dbReference>
<keyword evidence="6" id="KW-0862">Zinc</keyword>
<dbReference type="SUPFAM" id="SSF57850">
    <property type="entry name" value="RING/U-box"/>
    <property type="match status" value="1"/>
</dbReference>
<dbReference type="GO" id="GO:0000981">
    <property type="term" value="F:DNA-binding transcription factor activity, RNA polymerase II-specific"/>
    <property type="evidence" value="ECO:0007669"/>
    <property type="project" value="TreeGrafter"/>
</dbReference>
<evidence type="ECO:0000256" key="11">
    <source>
        <dbReference type="SAM" id="MobiDB-lite"/>
    </source>
</evidence>
<dbReference type="Proteomes" id="UP001178507">
    <property type="component" value="Unassembled WGS sequence"/>
</dbReference>
<accession>A0AA36HKG7</accession>
<proteinExistence type="inferred from homology"/>
<gene>
    <name evidence="14" type="ORF">EVOR1521_LOCUS1319</name>
</gene>
<dbReference type="CDD" id="cd06008">
    <property type="entry name" value="NF-X1-zinc-finger"/>
    <property type="match status" value="5"/>
</dbReference>
<evidence type="ECO:0000256" key="1">
    <source>
        <dbReference type="ARBA" id="ARBA00004123"/>
    </source>
</evidence>
<evidence type="ECO:0000256" key="8">
    <source>
        <dbReference type="ARBA" id="ARBA00023163"/>
    </source>
</evidence>
<dbReference type="InterPro" id="IPR019787">
    <property type="entry name" value="Znf_PHD-finger"/>
</dbReference>
<evidence type="ECO:0000256" key="5">
    <source>
        <dbReference type="ARBA" id="ARBA00022771"/>
    </source>
</evidence>
<keyword evidence="8" id="KW-0804">Transcription</keyword>
<dbReference type="SMART" id="SM00438">
    <property type="entry name" value="ZnF_NFX"/>
    <property type="match status" value="9"/>
</dbReference>
<dbReference type="GO" id="GO:0005634">
    <property type="term" value="C:nucleus"/>
    <property type="evidence" value="ECO:0007669"/>
    <property type="project" value="UniProtKB-SubCell"/>
</dbReference>
<feature type="domain" description="PHD-type" evidence="12">
    <location>
        <begin position="170"/>
        <end position="226"/>
    </location>
</feature>
<comment type="similarity">
    <text evidence="2">Belongs to the NFX1 family.</text>
</comment>
<sequence>RCIQHSFPGMSEPADPAGKHSEAPVKNQGKGNGKRRSQKNSGKGSTSSWRAVNRDQEGASSANWRAVNRDPEGASSTNWRAVNRDPEGASSATTADAQQSPQDGDRRWAPGKGAKNGKGKGKSRNKHKAGETKDARVSSVQEDTHIVESRQVPESASVAERLAQQLSRGSYDCMICLGKVKPSNPIWSCTQCWAAFHLKCIKSWVRRCNSAGGLEFNWACPGCRYNWVDRMPEYTCYCKKVPEPELNPHWLAHSCGEVCERNRGCPHPCPELCHPGPCPRCTAVGGPGSCHCGRERTETSRCGDPRQWSCGSTCGRALSCGHHFCKARCHTGPCPPCAETSLESCFCGKNQEQRLCGHVNFSCHKPCGSRLECEEHYCERECHPGDCGLCLRDPGRWGDRCACGKITNCSHESARSRLLRFVGERRRCAQPLALCKQICGKRHERCSHTCEKLCHEGPCGQCATKVQRNCRCVRTKREVVCSEVDDVLCHQVCRTKKTCGNHKCEAVCCEGFNDRNHEAHICLQVCGRPLSCGNHTCEDFCHLGNCPPCRVVLHEAVFCACGKNSIEPPVVCGTEPPQCDEPCAQPMECGHTCPAKCHQGDHPLCYEPVDRPCIGGHTQMKNVPCHVGPMSCGQACGKQLPCGHSCSSQCHSGDCKACTKPCGARRVHCSHNCQAPCHAGSQCEDAPCRCKVKQACPCGQRVEERSCGAFSGLPRPQFAAPRCLASCERPSLQLPEGEVVKYTADLLQLAMHNRRYVQMLEDTFAALMSKGRAEAPGRTPQVPSMQALPPCDASRRLLAIEYARLHWRFKTATKSDVAEGWWQVQVAPASSSRVPRPLLSEIAGASSMSAVSSHLLPALSSQPCLRFAGLKSVDEVYDLVGLEGLLGVRPGDAGEAIAFLERGALGAAIFKKLTSQEPGQEFISVRGQSAWGQPGGMGMLRRDGRNWQTRRQRKPAAGEVGADPYLRAQSSSPQAAAGCLGVQGRSCSRELGRHVRRCASGVEPSARL</sequence>
<dbReference type="EMBL" id="CAUJNA010000039">
    <property type="protein sequence ID" value="CAJ1370849.1"/>
    <property type="molecule type" value="Genomic_DNA"/>
</dbReference>
<dbReference type="GO" id="GO:0000977">
    <property type="term" value="F:RNA polymerase II transcription regulatory region sequence-specific DNA binding"/>
    <property type="evidence" value="ECO:0007669"/>
    <property type="project" value="TreeGrafter"/>
</dbReference>
<comment type="caution">
    <text evidence="14">The sequence shown here is derived from an EMBL/GenBank/DDBJ whole genome shotgun (WGS) entry which is preliminary data.</text>
</comment>
<evidence type="ECO:0000256" key="6">
    <source>
        <dbReference type="ARBA" id="ARBA00022833"/>
    </source>
</evidence>
<evidence type="ECO:0000256" key="3">
    <source>
        <dbReference type="ARBA" id="ARBA00022723"/>
    </source>
</evidence>
<keyword evidence="7" id="KW-0805">Transcription regulation</keyword>
<keyword evidence="3" id="KW-0479">Metal-binding</keyword>